<sequence length="238" mass="27355">MKKKLFSILLVTCLSTFIHAQNALTGRATVTIDVRHLEEKDGIFTLSGNQIFDSAYIKNNQLIFKKNIKEPLVVGLRYYPKSASYTDYKTTPALPKNTFFFCITPGNTLIIANDSLQTSQIAKPNKYQKEYTYFVTELTKYEAENIDPLWKQFQMYMKNGPSDSAYPAQRRAQMASEIEWERLYKPFIEKNASTTPVSLLVLSKYFNEAGAHVNMNNIISLFDRLNKEYQNLPSALKI</sequence>
<reference evidence="2 3" key="1">
    <citation type="submission" date="2017-11" db="EMBL/GenBank/DDBJ databases">
        <title>Infants hospitalized years apart are colonized by the same room-sourced microbial strains.</title>
        <authorList>
            <person name="Brooks B."/>
            <person name="Olm M.R."/>
            <person name="Firek B.A."/>
            <person name="Baker R."/>
            <person name="Thomas B.C."/>
            <person name="Morowitz M.J."/>
            <person name="Banfield J.F."/>
        </authorList>
    </citation>
    <scope>NUCLEOTIDE SEQUENCE [LARGE SCALE GENOMIC DNA]</scope>
    <source>
        <strain evidence="2">S2_009_000_R2_76</strain>
    </source>
</reference>
<proteinExistence type="predicted"/>
<keyword evidence="1" id="KW-0732">Signal</keyword>
<protein>
    <recommendedName>
        <fullName evidence="4">DUF4369 domain-containing protein</fullName>
    </recommendedName>
</protein>
<evidence type="ECO:0000313" key="3">
    <source>
        <dbReference type="Proteomes" id="UP000249645"/>
    </source>
</evidence>
<dbReference type="Proteomes" id="UP000249645">
    <property type="component" value="Unassembled WGS sequence"/>
</dbReference>
<feature type="non-terminal residue" evidence="2">
    <location>
        <position position="238"/>
    </location>
</feature>
<feature type="chain" id="PRO_5015916288" description="DUF4369 domain-containing protein" evidence="1">
    <location>
        <begin position="21"/>
        <end position="238"/>
    </location>
</feature>
<comment type="caution">
    <text evidence="2">The sequence shown here is derived from an EMBL/GenBank/DDBJ whole genome shotgun (WGS) entry which is preliminary data.</text>
</comment>
<gene>
    <name evidence="2" type="ORF">DI598_05185</name>
</gene>
<accession>A0A2W5F750</accession>
<dbReference type="AlphaFoldDB" id="A0A2W5F750"/>
<name>A0A2W5F750_9SPHI</name>
<feature type="signal peptide" evidence="1">
    <location>
        <begin position="1"/>
        <end position="20"/>
    </location>
</feature>
<evidence type="ECO:0000313" key="2">
    <source>
        <dbReference type="EMBL" id="PZP50623.1"/>
    </source>
</evidence>
<organism evidence="2 3">
    <name type="scientific">Pseudopedobacter saltans</name>
    <dbReference type="NCBI Taxonomy" id="151895"/>
    <lineage>
        <taxon>Bacteria</taxon>
        <taxon>Pseudomonadati</taxon>
        <taxon>Bacteroidota</taxon>
        <taxon>Sphingobacteriia</taxon>
        <taxon>Sphingobacteriales</taxon>
        <taxon>Sphingobacteriaceae</taxon>
        <taxon>Pseudopedobacter</taxon>
    </lineage>
</organism>
<evidence type="ECO:0000256" key="1">
    <source>
        <dbReference type="SAM" id="SignalP"/>
    </source>
</evidence>
<dbReference type="EMBL" id="QFOI01000060">
    <property type="protein sequence ID" value="PZP50623.1"/>
    <property type="molecule type" value="Genomic_DNA"/>
</dbReference>
<evidence type="ECO:0008006" key="4">
    <source>
        <dbReference type="Google" id="ProtNLM"/>
    </source>
</evidence>